<sequence length="440" mass="46455">MTLVDALRAGDPERLGAYRLTGRLGEGGQGTVYLGESPEGAPVAVKLLRAGLGHDPVVRGRFLRELETAKRVARFCTAAVLDAEVEGDRPFIVSEYVPGPSLSRVVRERGPLRDGALERLAVGTATALTTIHQAGIVHRDLKPHNVLMGPDGPRVIDFGIARALDSATLTSSGAVGTPAYMAPEQVRGEAAGPASDVFAWASTLVFASCGRPPFGSDALHVVMFRITDGEPDLGTLTGTLRALAARCLDKDPARRPTAAEVLRTLMGDTEATRPAAPPEPVAAPVRRRRSRRPLAVAAALLVAAGAATAATVALTQRDDTRPDRSAANGGPLTVPTAFTGEWSGTGRQSDGKPIRVILHLTAGDGPGRITYPDQNCSGEVRLLGTGQALTLREHITQGAERCVDQGTITLTPDRERLRFQYNGSEKGQTWAVVGSLSRTR</sequence>
<evidence type="ECO:0000256" key="1">
    <source>
        <dbReference type="ARBA" id="ARBA00022679"/>
    </source>
</evidence>
<dbReference type="EMBL" id="JACJIA010000001">
    <property type="protein sequence ID" value="MBA8949470.1"/>
    <property type="molecule type" value="Genomic_DNA"/>
</dbReference>
<dbReference type="Proteomes" id="UP000572680">
    <property type="component" value="Unassembled WGS sequence"/>
</dbReference>
<dbReference type="GO" id="GO:0004674">
    <property type="term" value="F:protein serine/threonine kinase activity"/>
    <property type="evidence" value="ECO:0007669"/>
    <property type="project" value="TreeGrafter"/>
</dbReference>
<keyword evidence="2" id="KW-0547">Nucleotide-binding</keyword>
<dbReference type="GO" id="GO:0005524">
    <property type="term" value="F:ATP binding"/>
    <property type="evidence" value="ECO:0007669"/>
    <property type="project" value="UniProtKB-KW"/>
</dbReference>
<keyword evidence="6" id="KW-0472">Membrane</keyword>
<evidence type="ECO:0000256" key="2">
    <source>
        <dbReference type="ARBA" id="ARBA00022741"/>
    </source>
</evidence>
<dbReference type="CDD" id="cd14014">
    <property type="entry name" value="STKc_PknB_like"/>
    <property type="match status" value="1"/>
</dbReference>
<dbReference type="InterPro" id="IPR008271">
    <property type="entry name" value="Ser/Thr_kinase_AS"/>
</dbReference>
<dbReference type="PROSITE" id="PS50011">
    <property type="entry name" value="PROTEIN_KINASE_DOM"/>
    <property type="match status" value="1"/>
</dbReference>
<dbReference type="Pfam" id="PF00069">
    <property type="entry name" value="Pkinase"/>
    <property type="match status" value="1"/>
</dbReference>
<evidence type="ECO:0000256" key="5">
    <source>
        <dbReference type="SAM" id="MobiDB-lite"/>
    </source>
</evidence>
<keyword evidence="4" id="KW-0067">ATP-binding</keyword>
<dbReference type="PANTHER" id="PTHR43289:SF34">
    <property type="entry name" value="SERINE_THREONINE-PROTEIN KINASE YBDM-RELATED"/>
    <property type="match status" value="1"/>
</dbReference>
<evidence type="ECO:0000256" key="3">
    <source>
        <dbReference type="ARBA" id="ARBA00022777"/>
    </source>
</evidence>
<evidence type="ECO:0000313" key="9">
    <source>
        <dbReference type="Proteomes" id="UP000572680"/>
    </source>
</evidence>
<comment type="caution">
    <text evidence="8">The sequence shown here is derived from an EMBL/GenBank/DDBJ whole genome shotgun (WGS) entry which is preliminary data.</text>
</comment>
<evidence type="ECO:0000259" key="7">
    <source>
        <dbReference type="PROSITE" id="PS50011"/>
    </source>
</evidence>
<reference evidence="8 9" key="1">
    <citation type="submission" date="2020-08" db="EMBL/GenBank/DDBJ databases">
        <title>Genomic Encyclopedia of Type Strains, Phase IV (KMG-IV): sequencing the most valuable type-strain genomes for metagenomic binning, comparative biology and taxonomic classification.</title>
        <authorList>
            <person name="Goeker M."/>
        </authorList>
    </citation>
    <scope>NUCLEOTIDE SEQUENCE [LARGE SCALE GENOMIC DNA]</scope>
    <source>
        <strain evidence="8 9">DSM 44197</strain>
    </source>
</reference>
<feature type="transmembrane region" description="Helical" evidence="6">
    <location>
        <begin position="294"/>
        <end position="314"/>
    </location>
</feature>
<keyword evidence="3 8" id="KW-0418">Kinase</keyword>
<dbReference type="InterPro" id="IPR011009">
    <property type="entry name" value="Kinase-like_dom_sf"/>
</dbReference>
<keyword evidence="9" id="KW-1185">Reference proteome</keyword>
<keyword evidence="1" id="KW-0808">Transferase</keyword>
<dbReference type="PROSITE" id="PS00108">
    <property type="entry name" value="PROTEIN_KINASE_ST"/>
    <property type="match status" value="1"/>
</dbReference>
<dbReference type="SMART" id="SM00220">
    <property type="entry name" value="S_TKc"/>
    <property type="match status" value="1"/>
</dbReference>
<dbReference type="InterPro" id="IPR000719">
    <property type="entry name" value="Prot_kinase_dom"/>
</dbReference>
<protein>
    <submittedName>
        <fullName evidence="8">Putative Ser/Thr protein kinase</fullName>
    </submittedName>
</protein>
<evidence type="ECO:0000256" key="4">
    <source>
        <dbReference type="ARBA" id="ARBA00022840"/>
    </source>
</evidence>
<name>A0A7W3LJZ5_ACTNM</name>
<evidence type="ECO:0000256" key="6">
    <source>
        <dbReference type="SAM" id="Phobius"/>
    </source>
</evidence>
<accession>A0A7W3LJZ5</accession>
<dbReference type="RefSeq" id="WP_182841891.1">
    <property type="nucleotide sequence ID" value="NZ_BAAALP010000013.1"/>
</dbReference>
<keyword evidence="6" id="KW-0812">Transmembrane</keyword>
<gene>
    <name evidence="8" type="ORF">HNR61_001068</name>
</gene>
<feature type="domain" description="Protein kinase" evidence="7">
    <location>
        <begin position="18"/>
        <end position="276"/>
    </location>
</feature>
<dbReference type="AlphaFoldDB" id="A0A7W3LJZ5"/>
<evidence type="ECO:0000313" key="8">
    <source>
        <dbReference type="EMBL" id="MBA8949470.1"/>
    </source>
</evidence>
<dbReference type="PANTHER" id="PTHR43289">
    <property type="entry name" value="MITOGEN-ACTIVATED PROTEIN KINASE KINASE KINASE 20-RELATED"/>
    <property type="match status" value="1"/>
</dbReference>
<feature type="region of interest" description="Disordered" evidence="5">
    <location>
        <begin position="266"/>
        <end position="288"/>
    </location>
</feature>
<organism evidence="8 9">
    <name type="scientific">Actinomadura namibiensis</name>
    <dbReference type="NCBI Taxonomy" id="182080"/>
    <lineage>
        <taxon>Bacteria</taxon>
        <taxon>Bacillati</taxon>
        <taxon>Actinomycetota</taxon>
        <taxon>Actinomycetes</taxon>
        <taxon>Streptosporangiales</taxon>
        <taxon>Thermomonosporaceae</taxon>
        <taxon>Actinomadura</taxon>
    </lineage>
</organism>
<feature type="region of interest" description="Disordered" evidence="5">
    <location>
        <begin position="314"/>
        <end position="350"/>
    </location>
</feature>
<dbReference type="Gene3D" id="3.30.200.20">
    <property type="entry name" value="Phosphorylase Kinase, domain 1"/>
    <property type="match status" value="1"/>
</dbReference>
<keyword evidence="6" id="KW-1133">Transmembrane helix</keyword>
<proteinExistence type="predicted"/>
<dbReference type="SUPFAM" id="SSF56112">
    <property type="entry name" value="Protein kinase-like (PK-like)"/>
    <property type="match status" value="1"/>
</dbReference>
<dbReference type="Gene3D" id="1.10.510.10">
    <property type="entry name" value="Transferase(Phosphotransferase) domain 1"/>
    <property type="match status" value="1"/>
</dbReference>